<accession>A0ABS2HHK1</accession>
<evidence type="ECO:0000313" key="3">
    <source>
        <dbReference type="Proteomes" id="UP000809621"/>
    </source>
</evidence>
<protein>
    <submittedName>
        <fullName evidence="2">Uncharacterized protein</fullName>
    </submittedName>
</protein>
<sequence length="132" mass="15476">MLKKMFVLLLLFTPMVHATQESEVLIINKALEVYVDKGTKGIEEHWPMPNTVDVTPFVNTLTAIEKYYGDVIDYDLIKVNEISERVRVAYFALNYNEGAAFLRVQTYLNHENRVLFNYLNVHTEYQTYFSDK</sequence>
<keyword evidence="1" id="KW-0732">Signal</keyword>
<feature type="chain" id="PRO_5046463772" evidence="1">
    <location>
        <begin position="19"/>
        <end position="132"/>
    </location>
</feature>
<dbReference type="Proteomes" id="UP000809621">
    <property type="component" value="Unassembled WGS sequence"/>
</dbReference>
<feature type="signal peptide" evidence="1">
    <location>
        <begin position="1"/>
        <end position="18"/>
    </location>
</feature>
<organism evidence="2 3">
    <name type="scientific">Vibrio ulleungensis</name>
    <dbReference type="NCBI Taxonomy" id="2807619"/>
    <lineage>
        <taxon>Bacteria</taxon>
        <taxon>Pseudomonadati</taxon>
        <taxon>Pseudomonadota</taxon>
        <taxon>Gammaproteobacteria</taxon>
        <taxon>Vibrionales</taxon>
        <taxon>Vibrionaceae</taxon>
        <taxon>Vibrio</taxon>
    </lineage>
</organism>
<dbReference type="EMBL" id="JAFEUM010000003">
    <property type="protein sequence ID" value="MBM7036566.1"/>
    <property type="molecule type" value="Genomic_DNA"/>
</dbReference>
<evidence type="ECO:0000256" key="1">
    <source>
        <dbReference type="SAM" id="SignalP"/>
    </source>
</evidence>
<keyword evidence="3" id="KW-1185">Reference proteome</keyword>
<reference evidence="2 3" key="1">
    <citation type="submission" date="2021-02" db="EMBL/GenBank/DDBJ databases">
        <authorList>
            <person name="Park J.-S."/>
        </authorList>
    </citation>
    <scope>NUCLEOTIDE SEQUENCE [LARGE SCALE GENOMIC DNA]</scope>
    <source>
        <strain evidence="2 3">188UL20-2</strain>
    </source>
</reference>
<proteinExistence type="predicted"/>
<evidence type="ECO:0000313" key="2">
    <source>
        <dbReference type="EMBL" id="MBM7036566.1"/>
    </source>
</evidence>
<gene>
    <name evidence="2" type="ORF">JQC93_09120</name>
</gene>
<comment type="caution">
    <text evidence="2">The sequence shown here is derived from an EMBL/GenBank/DDBJ whole genome shotgun (WGS) entry which is preliminary data.</text>
</comment>
<name>A0ABS2HHK1_9VIBR</name>
<dbReference type="RefSeq" id="WP_205158145.1">
    <property type="nucleotide sequence ID" value="NZ_JAFEUM010000003.1"/>
</dbReference>